<evidence type="ECO:0000313" key="2">
    <source>
        <dbReference type="Proteomes" id="UP000422221"/>
    </source>
</evidence>
<organism evidence="1 2">
    <name type="scientific">Bacteroides salyersiae</name>
    <dbReference type="NCBI Taxonomy" id="291644"/>
    <lineage>
        <taxon>Bacteria</taxon>
        <taxon>Pseudomonadati</taxon>
        <taxon>Bacteroidota</taxon>
        <taxon>Bacteroidia</taxon>
        <taxon>Bacteroidales</taxon>
        <taxon>Bacteroidaceae</taxon>
        <taxon>Bacteroides</taxon>
    </lineage>
</organism>
<dbReference type="EMBL" id="VWMK01000007">
    <property type="protein sequence ID" value="KAA3766349.1"/>
    <property type="molecule type" value="Genomic_DNA"/>
</dbReference>
<dbReference type="Proteomes" id="UP000422221">
    <property type="component" value="Unassembled WGS sequence"/>
</dbReference>
<gene>
    <name evidence="1" type="ORF">F3F73_09325</name>
</gene>
<evidence type="ECO:0000313" key="1">
    <source>
        <dbReference type="EMBL" id="KAA3766349.1"/>
    </source>
</evidence>
<accession>A0A7J4XK19</accession>
<dbReference type="InterPro" id="IPR024214">
    <property type="entry name" value="DUF3843"/>
</dbReference>
<protein>
    <submittedName>
        <fullName evidence="1">DUF3843 family protein</fullName>
    </submittedName>
</protein>
<comment type="caution">
    <text evidence="1">The sequence shown here is derived from an EMBL/GenBank/DDBJ whole genome shotgun (WGS) entry which is preliminary data.</text>
</comment>
<dbReference type="RefSeq" id="WP_005933264.1">
    <property type="nucleotide sequence ID" value="NZ_CABKSE010000003.1"/>
</dbReference>
<dbReference type="Pfam" id="PF12954">
    <property type="entry name" value="DUF3843"/>
    <property type="match status" value="2"/>
</dbReference>
<sequence>MERNKKIFMQSWLRPHPRAKSVSTDEWYLDFANRLFSLIGSSQPYIGKRTEDIQRAAIMLTLYLEDSIANAGGWRHFCDLCHQLYGSYLPFYELSEDYIPDEINETDIAFVLWKLNSDDDFSATVANPFDKEMLRLAGDVYRLMDHVFEQAPITEVPSGDWVLPSEQLLVERTAIPAITPEIQLPESVKLFLEASHGEQLMYFPLYGQMEDFFVKHLHWNRADIPDKPDEDGDNVVVFANPKGILMAPGVAQFFCDKRNETAYNEAAASAEGYKVFTDKGRCPFDLLKHAMERNLFPQAQLPFENGKEILEKNWDFIARYFLGEYYEGR</sequence>
<name>A0A7J4XK19_9BACE</name>
<proteinExistence type="predicted"/>
<dbReference type="AlphaFoldDB" id="A0A7J4XK19"/>
<reference evidence="1 2" key="1">
    <citation type="journal article" date="2019" name="Nat. Med.">
        <title>A library of human gut bacterial isolates paired with longitudinal multiomics data enables mechanistic microbiome research.</title>
        <authorList>
            <person name="Poyet M."/>
            <person name="Groussin M."/>
            <person name="Gibbons S.M."/>
            <person name="Avila-Pacheco J."/>
            <person name="Jiang X."/>
            <person name="Kearney S.M."/>
            <person name="Perrotta A.R."/>
            <person name="Berdy B."/>
            <person name="Zhao S."/>
            <person name="Lieberman T.D."/>
            <person name="Swanson P.K."/>
            <person name="Smith M."/>
            <person name="Roesemann S."/>
            <person name="Alexander J.E."/>
            <person name="Rich S.A."/>
            <person name="Livny J."/>
            <person name="Vlamakis H."/>
            <person name="Clish C."/>
            <person name="Bullock K."/>
            <person name="Deik A."/>
            <person name="Scott J."/>
            <person name="Pierce K.A."/>
            <person name="Xavier R.J."/>
            <person name="Alm E.J."/>
        </authorList>
    </citation>
    <scope>NUCLEOTIDE SEQUENCE [LARGE SCALE GENOMIC DNA]</scope>
    <source>
        <strain evidence="1 2">BIOML-A10</strain>
    </source>
</reference>